<name>A0A8S5UP11_9CAUD</name>
<dbReference type="EMBL" id="BK016114">
    <property type="protein sequence ID" value="DAF96224.1"/>
    <property type="molecule type" value="Genomic_DNA"/>
</dbReference>
<protein>
    <submittedName>
        <fullName evidence="1">Uncharacterized protein</fullName>
    </submittedName>
</protein>
<accession>A0A8S5UP11</accession>
<proteinExistence type="predicted"/>
<evidence type="ECO:0000313" key="1">
    <source>
        <dbReference type="EMBL" id="DAF96224.1"/>
    </source>
</evidence>
<reference evidence="1" key="1">
    <citation type="journal article" date="2021" name="Proc. Natl. Acad. Sci. U.S.A.">
        <title>A Catalog of Tens of Thousands of Viruses from Human Metagenomes Reveals Hidden Associations with Chronic Diseases.</title>
        <authorList>
            <person name="Tisza M.J."/>
            <person name="Buck C.B."/>
        </authorList>
    </citation>
    <scope>NUCLEOTIDE SEQUENCE</scope>
    <source>
        <strain evidence="1">CtG4L18</strain>
    </source>
</reference>
<organism evidence="1">
    <name type="scientific">Podoviridae sp. ctG4L18</name>
    <dbReference type="NCBI Taxonomy" id="2825234"/>
    <lineage>
        <taxon>Viruses</taxon>
        <taxon>Duplodnaviria</taxon>
        <taxon>Heunggongvirae</taxon>
        <taxon>Uroviricota</taxon>
        <taxon>Caudoviricetes</taxon>
    </lineage>
</organism>
<sequence>MFLWTLLIKHQPKTIDRLNYQQFRSDYQH</sequence>